<evidence type="ECO:0000256" key="3">
    <source>
        <dbReference type="RuleBase" id="RU361196"/>
    </source>
</evidence>
<feature type="domain" description="1,4-alpha-glucan branching enzyme C-terminal" evidence="5">
    <location>
        <begin position="419"/>
        <end position="514"/>
    </location>
</feature>
<dbReference type="PANTHER" id="PTHR41695:SF1">
    <property type="entry name" value="1,4-ALPHA-GLUCAN BRANCHING ENZYME TK1436"/>
    <property type="match status" value="1"/>
</dbReference>
<protein>
    <submittedName>
        <fullName evidence="6">DUF1957 domain-containing protein</fullName>
    </submittedName>
</protein>
<keyword evidence="2 3" id="KW-0119">Carbohydrate metabolism</keyword>
<dbReference type="Gene3D" id="3.20.110.10">
    <property type="entry name" value="Glycoside hydrolase 38, N terminal domain"/>
    <property type="match status" value="1"/>
</dbReference>
<evidence type="ECO:0000256" key="1">
    <source>
        <dbReference type="ARBA" id="ARBA00006821"/>
    </source>
</evidence>
<name>A0ABT0XPH2_9BACI</name>
<comment type="similarity">
    <text evidence="1 3">Belongs to the glycosyl hydrolase 57 family.</text>
</comment>
<accession>A0ABT0XPH2</accession>
<sequence>MKQGYYSLVLHAHLPYVRHEEDHRLEQNWLFEAMTESYIPLIDAIDRANVSQAITISLSPPLMEMLADPLLKKRYSHYLKNVERLLKKEMRFQKQHEVPDHILTFYKNRYNFIREFLKKWRGNLLEAFRDLNSRELITCITSSATHTFLPYLLTEEGVRLQIQEGIKCFEKHFQFRPRGFWVPECAFNETVDKVLAEEGIRYTFVDEHAILTADPIPQKGSGAPVYSKHGVALFPRNTSLSAQVWSSTDGYPGDEWYREFYRDIAYDRDWSYIKPHMHPEEIRIDSGLKFNRITGAVENKELYHPQVADQRAQEHARHFIQAIKEQIEQFGEQCFPPYLMMTPFDAELFGHWWFEGPKWLEYVLNDSTNNVLCITPESFLENHQLDLESVSVSFTTWGREGYGSVWLNERNSWVYPVFQRMEDTLRTLSSRYKDDATDFEKRVLIQLMRDWMLATSSDWAFIIDGDTTSQYAVSRLREHEQRFDQLLTDFIAGTLTPTELNKMEQFYPFLMDLKGEAFIKSNDPNNTLPVRQQEHHPVILMLSWEYPPVIAAGFLFMYPI</sequence>
<dbReference type="InterPro" id="IPR015293">
    <property type="entry name" value="BE_C"/>
</dbReference>
<dbReference type="EMBL" id="JAMQJY010000006">
    <property type="protein sequence ID" value="MCM2677806.1"/>
    <property type="molecule type" value="Genomic_DNA"/>
</dbReference>
<dbReference type="InterPro" id="IPR040042">
    <property type="entry name" value="Branching_enz_MT3115-like"/>
</dbReference>
<dbReference type="InterPro" id="IPR027291">
    <property type="entry name" value="Glyco_hydro_38_N_sf"/>
</dbReference>
<dbReference type="SUPFAM" id="SSF88713">
    <property type="entry name" value="Glycoside hydrolase/deacetylase"/>
    <property type="match status" value="1"/>
</dbReference>
<dbReference type="InterPro" id="IPR028995">
    <property type="entry name" value="Glyco_hydro_57/38_cen_sf"/>
</dbReference>
<dbReference type="CDD" id="cd10792">
    <property type="entry name" value="GH57N_AmyC_like"/>
    <property type="match status" value="1"/>
</dbReference>
<reference evidence="6" key="1">
    <citation type="submission" date="2022-06" db="EMBL/GenBank/DDBJ databases">
        <title>Alkalicoccobacillus porphyridii sp. nov., isolated from a marine red alga, Porphyridium purpureum and reclassification of Shouchella plakortidis and Shouchella gibsonii as Alkalicoccobacillus plakortidis comb. nov. and Alkalicoccobacillus gibsonii comb. nov.</title>
        <authorList>
            <person name="Kim K.H."/>
            <person name="Lee J.K."/>
            <person name="Han D.M."/>
            <person name="Baek J.H."/>
            <person name="Jeon C.O."/>
        </authorList>
    </citation>
    <scope>NUCLEOTIDE SEQUENCE</scope>
    <source>
        <strain evidence="6">DSM 19153</strain>
    </source>
</reference>
<dbReference type="Proteomes" id="UP001203665">
    <property type="component" value="Unassembled WGS sequence"/>
</dbReference>
<dbReference type="Gene3D" id="1.20.1430.10">
    <property type="entry name" value="Families 57/38 glycoside transferase, middle domain"/>
    <property type="match status" value="1"/>
</dbReference>
<dbReference type="RefSeq" id="WP_251611604.1">
    <property type="nucleotide sequence ID" value="NZ_JAMQJY010000006.1"/>
</dbReference>
<evidence type="ECO:0000259" key="5">
    <source>
        <dbReference type="Pfam" id="PF09210"/>
    </source>
</evidence>
<dbReference type="InterPro" id="IPR004300">
    <property type="entry name" value="Glyco_hydro_57_N"/>
</dbReference>
<evidence type="ECO:0000313" key="7">
    <source>
        <dbReference type="Proteomes" id="UP001203665"/>
    </source>
</evidence>
<feature type="domain" description="Glycoside hydrolase family 57 N-terminal" evidence="4">
    <location>
        <begin position="8"/>
        <end position="333"/>
    </location>
</feature>
<dbReference type="Pfam" id="PF09210">
    <property type="entry name" value="BE_C"/>
    <property type="match status" value="1"/>
</dbReference>
<dbReference type="Pfam" id="PF03065">
    <property type="entry name" value="Glyco_hydro_57"/>
    <property type="match status" value="1"/>
</dbReference>
<keyword evidence="7" id="KW-1185">Reference proteome</keyword>
<dbReference type="PANTHER" id="PTHR41695">
    <property type="entry name" value="1,4-ALPHA-GLUCAN BRANCHING ENZYME RV3031-RELATED"/>
    <property type="match status" value="1"/>
</dbReference>
<evidence type="ECO:0000313" key="6">
    <source>
        <dbReference type="EMBL" id="MCM2677806.1"/>
    </source>
</evidence>
<proteinExistence type="inferred from homology"/>
<comment type="caution">
    <text evidence="6">The sequence shown here is derived from an EMBL/GenBank/DDBJ whole genome shotgun (WGS) entry which is preliminary data.</text>
</comment>
<gene>
    <name evidence="6" type="ORF">NDM98_21880</name>
</gene>
<evidence type="ECO:0000256" key="2">
    <source>
        <dbReference type="ARBA" id="ARBA00023277"/>
    </source>
</evidence>
<dbReference type="InterPro" id="IPR037090">
    <property type="entry name" value="57_glycoside_trans_central"/>
</dbReference>
<organism evidence="6 7">
    <name type="scientific">Alkalicoccobacillus plakortidis</name>
    <dbReference type="NCBI Taxonomy" id="444060"/>
    <lineage>
        <taxon>Bacteria</taxon>
        <taxon>Bacillati</taxon>
        <taxon>Bacillota</taxon>
        <taxon>Bacilli</taxon>
        <taxon>Bacillales</taxon>
        <taxon>Bacillaceae</taxon>
        <taxon>Alkalicoccobacillus</taxon>
    </lineage>
</organism>
<dbReference type="SUPFAM" id="SSF88688">
    <property type="entry name" value="Families 57/38 glycoside transferase middle domain"/>
    <property type="match status" value="1"/>
</dbReference>
<dbReference type="InterPro" id="IPR011330">
    <property type="entry name" value="Glyco_hydro/deAcase_b/a-brl"/>
</dbReference>
<evidence type="ECO:0000259" key="4">
    <source>
        <dbReference type="Pfam" id="PF03065"/>
    </source>
</evidence>